<dbReference type="Proteomes" id="UP000234530">
    <property type="component" value="Chromosome"/>
</dbReference>
<dbReference type="RefSeq" id="WP_101752045.1">
    <property type="nucleotide sequence ID" value="NZ_CP025430.1"/>
</dbReference>
<reference evidence="5 6" key="1">
    <citation type="journal article" date="2013" name="Antonie Van Leeuwenhoek">
        <title>Paracoccus zhejiangensis sp. nov., isolated from activated sludge in wastewater-treatment system.</title>
        <authorList>
            <person name="Wu Z.G."/>
            <person name="Zhang D.F."/>
            <person name="Liu Y.L."/>
            <person name="Wang F."/>
            <person name="Jiang X."/>
            <person name="Li C."/>
            <person name="Li S.P."/>
            <person name="Hong Q."/>
            <person name="Li W.J."/>
        </authorList>
    </citation>
    <scope>NUCLEOTIDE SEQUENCE [LARGE SCALE GENOMIC DNA]</scope>
    <source>
        <strain evidence="5 6">J6</strain>
    </source>
</reference>
<dbReference type="Pfam" id="PF01638">
    <property type="entry name" value="HxlR"/>
    <property type="match status" value="1"/>
</dbReference>
<sequence length="219" mass="23545">MTKNGETSRIRYDEGCLEAHALNVIGDRWALLVVRELMVVPKRFQAIRAGMPGITAGVLTQRLTQLIESGVVSHDPDLGVYGLTQSGLALHPVLMALCHWGSQHQGHDPRRFISPTALMLSMCAKIDRAAAAGQEVVAGFDMEREAFELRISSDGSLTVKATRKPEGDFLLRGNGNTLARAVYGPEPVARLAEAGVIGLIGDAARAQGFVDLFSLNNQG</sequence>
<keyword evidence="2" id="KW-0238">DNA-binding</keyword>
<dbReference type="Gene3D" id="3.30.1050.10">
    <property type="entry name" value="SCP2 sterol-binding domain"/>
    <property type="match status" value="1"/>
</dbReference>
<dbReference type="PANTHER" id="PTHR33204:SF18">
    <property type="entry name" value="TRANSCRIPTIONAL REGULATORY PROTEIN"/>
    <property type="match status" value="1"/>
</dbReference>
<dbReference type="GO" id="GO:0003677">
    <property type="term" value="F:DNA binding"/>
    <property type="evidence" value="ECO:0007669"/>
    <property type="project" value="UniProtKB-KW"/>
</dbReference>
<evidence type="ECO:0000256" key="1">
    <source>
        <dbReference type="ARBA" id="ARBA00023015"/>
    </source>
</evidence>
<keyword evidence="6" id="KW-1185">Reference proteome</keyword>
<organism evidence="5 6">
    <name type="scientific">Paracoccus zhejiangensis</name>
    <dbReference type="NCBI Taxonomy" id="1077935"/>
    <lineage>
        <taxon>Bacteria</taxon>
        <taxon>Pseudomonadati</taxon>
        <taxon>Pseudomonadota</taxon>
        <taxon>Alphaproteobacteria</taxon>
        <taxon>Rhodobacterales</taxon>
        <taxon>Paracoccaceae</taxon>
        <taxon>Paracoccus</taxon>
    </lineage>
</organism>
<dbReference type="PANTHER" id="PTHR33204">
    <property type="entry name" value="TRANSCRIPTIONAL REGULATOR, MARR FAMILY"/>
    <property type="match status" value="1"/>
</dbReference>
<dbReference type="InterPro" id="IPR036388">
    <property type="entry name" value="WH-like_DNA-bd_sf"/>
</dbReference>
<keyword evidence="3" id="KW-0804">Transcription</keyword>
<proteinExistence type="predicted"/>
<dbReference type="InterPro" id="IPR036527">
    <property type="entry name" value="SCP2_sterol-bd_dom_sf"/>
</dbReference>
<dbReference type="Gene3D" id="1.10.10.10">
    <property type="entry name" value="Winged helix-like DNA-binding domain superfamily/Winged helix DNA-binding domain"/>
    <property type="match status" value="1"/>
</dbReference>
<accession>A0A2H5EXK0</accession>
<dbReference type="PROSITE" id="PS51118">
    <property type="entry name" value="HTH_HXLR"/>
    <property type="match status" value="1"/>
</dbReference>
<dbReference type="SUPFAM" id="SSF46785">
    <property type="entry name" value="Winged helix' DNA-binding domain"/>
    <property type="match status" value="1"/>
</dbReference>
<evidence type="ECO:0000259" key="4">
    <source>
        <dbReference type="PROSITE" id="PS51118"/>
    </source>
</evidence>
<feature type="domain" description="HTH hxlR-type" evidence="4">
    <location>
        <begin position="16"/>
        <end position="109"/>
    </location>
</feature>
<dbReference type="KEGG" id="pzh:CX676_07360"/>
<dbReference type="OrthoDB" id="9782219at2"/>
<protein>
    <submittedName>
        <fullName evidence="5">Transcriptional regulator</fullName>
    </submittedName>
</protein>
<dbReference type="AlphaFoldDB" id="A0A2H5EXK0"/>
<evidence type="ECO:0000256" key="3">
    <source>
        <dbReference type="ARBA" id="ARBA00023163"/>
    </source>
</evidence>
<dbReference type="InterPro" id="IPR002577">
    <property type="entry name" value="HTH_HxlR"/>
</dbReference>
<evidence type="ECO:0000256" key="2">
    <source>
        <dbReference type="ARBA" id="ARBA00023125"/>
    </source>
</evidence>
<keyword evidence="1" id="KW-0805">Transcription regulation</keyword>
<name>A0A2H5EXK0_9RHOB</name>
<gene>
    <name evidence="5" type="ORF">CX676_07360</name>
</gene>
<dbReference type="InterPro" id="IPR036390">
    <property type="entry name" value="WH_DNA-bd_sf"/>
</dbReference>
<evidence type="ECO:0000313" key="5">
    <source>
        <dbReference type="EMBL" id="AUH64004.1"/>
    </source>
</evidence>
<dbReference type="EMBL" id="CP025430">
    <property type="protein sequence ID" value="AUH64004.1"/>
    <property type="molecule type" value="Genomic_DNA"/>
</dbReference>
<evidence type="ECO:0000313" key="6">
    <source>
        <dbReference type="Proteomes" id="UP000234530"/>
    </source>
</evidence>